<evidence type="ECO:0008006" key="3">
    <source>
        <dbReference type="Google" id="ProtNLM"/>
    </source>
</evidence>
<dbReference type="InterPro" id="IPR050583">
    <property type="entry name" value="Mycobacterial_A85_antigen"/>
</dbReference>
<dbReference type="AlphaFoldDB" id="A0A328KL15"/>
<dbReference type="Pfam" id="PF00756">
    <property type="entry name" value="Esterase"/>
    <property type="match status" value="1"/>
</dbReference>
<gene>
    <name evidence="1" type="ORF">B8A44_04020</name>
</gene>
<name>A0A328KL15_9LACT</name>
<evidence type="ECO:0000313" key="2">
    <source>
        <dbReference type="Proteomes" id="UP000249099"/>
    </source>
</evidence>
<dbReference type="PANTHER" id="PTHR48098:SF1">
    <property type="entry name" value="DIACYLGLYCEROL ACYLTRANSFERASE_MYCOLYLTRANSFERASE AG85A"/>
    <property type="match status" value="1"/>
</dbReference>
<comment type="caution">
    <text evidence="1">The sequence shown here is derived from an EMBL/GenBank/DDBJ whole genome shotgun (WGS) entry which is preliminary data.</text>
</comment>
<dbReference type="SUPFAM" id="SSF53474">
    <property type="entry name" value="alpha/beta-Hydrolases"/>
    <property type="match status" value="1"/>
</dbReference>
<dbReference type="GO" id="GO:0016747">
    <property type="term" value="F:acyltransferase activity, transferring groups other than amino-acyl groups"/>
    <property type="evidence" value="ECO:0007669"/>
    <property type="project" value="TreeGrafter"/>
</dbReference>
<sequence>MEGDDRMTVLTGAIDSRHLARKISFTAIIPIDRPRSMPLRTLYLLNGWGENHDSWLHYTTITRLAEKFQLAVIMPDGANSFYLDHASGDAYGKFYGQELVEKTRQLFPLSDKREDTFIGGLSMGGYGALRLGYHYQDTFSKVMSFSGRILTSSDKLHDNGIDQRLRHYLEVDSFEQLPAEVDIYQVIKQADRNETELLLTCGTEDFLFAENQTLHEWLSDQGIKHTFRSEAGGHTWPYWEEILEPAIRWLRS</sequence>
<dbReference type="Proteomes" id="UP000249099">
    <property type="component" value="Unassembled WGS sequence"/>
</dbReference>
<dbReference type="InterPro" id="IPR029058">
    <property type="entry name" value="AB_hydrolase_fold"/>
</dbReference>
<accession>A0A328KL15</accession>
<organism evidence="1 2">
    <name type="scientific">Dolosigranulum pigrum</name>
    <dbReference type="NCBI Taxonomy" id="29394"/>
    <lineage>
        <taxon>Bacteria</taxon>
        <taxon>Bacillati</taxon>
        <taxon>Bacillota</taxon>
        <taxon>Bacilli</taxon>
        <taxon>Lactobacillales</taxon>
        <taxon>Carnobacteriaceae</taxon>
        <taxon>Dolosigranulum</taxon>
    </lineage>
</organism>
<dbReference type="PANTHER" id="PTHR48098">
    <property type="entry name" value="ENTEROCHELIN ESTERASE-RELATED"/>
    <property type="match status" value="1"/>
</dbReference>
<evidence type="ECO:0000313" key="1">
    <source>
        <dbReference type="EMBL" id="RAN63917.1"/>
    </source>
</evidence>
<dbReference type="InterPro" id="IPR000801">
    <property type="entry name" value="Esterase-like"/>
</dbReference>
<proteinExistence type="predicted"/>
<dbReference type="EMBL" id="NAQV01000011">
    <property type="protein sequence ID" value="RAN63917.1"/>
    <property type="molecule type" value="Genomic_DNA"/>
</dbReference>
<reference evidence="1 2" key="1">
    <citation type="submission" date="2017-03" db="EMBL/GenBank/DDBJ databases">
        <title>wgs assembly of Dolosigranulum pigrum KPL CDC strains.</title>
        <authorList>
            <person name="Brugger S.D."/>
            <person name="Pettigrew M."/>
            <person name="Kong Y."/>
            <person name="Lemon K.P."/>
        </authorList>
    </citation>
    <scope>NUCLEOTIDE SEQUENCE [LARGE SCALE GENOMIC DNA]</scope>
    <source>
        <strain evidence="1 2">KPL1931_CDC4294-98</strain>
    </source>
</reference>
<dbReference type="Gene3D" id="3.40.50.1820">
    <property type="entry name" value="alpha/beta hydrolase"/>
    <property type="match status" value="1"/>
</dbReference>
<protein>
    <recommendedName>
        <fullName evidence="3">Acetylesterase</fullName>
    </recommendedName>
</protein>